<evidence type="ECO:0000313" key="3">
    <source>
        <dbReference type="Proteomes" id="UP000243180"/>
    </source>
</evidence>
<protein>
    <recommendedName>
        <fullName evidence="1">PilZ domain-containing protein</fullName>
    </recommendedName>
</protein>
<proteinExistence type="predicted"/>
<dbReference type="Proteomes" id="UP000243180">
    <property type="component" value="Chromosome"/>
</dbReference>
<dbReference type="Pfam" id="PF07238">
    <property type="entry name" value="PilZ"/>
    <property type="match status" value="1"/>
</dbReference>
<reference evidence="2 3" key="1">
    <citation type="submission" date="2015-05" db="EMBL/GenBank/DDBJ databases">
        <title>Complete genome sequence of a sulfur-oxidizing gammaproteobacterium strain HA5.</title>
        <authorList>
            <person name="Miura A."/>
            <person name="Kojima H."/>
            <person name="Fukui M."/>
        </authorList>
    </citation>
    <scope>NUCLEOTIDE SEQUENCE [LARGE SCALE GENOMIC DNA]</scope>
    <source>
        <strain evidence="2 3">HA5</strain>
    </source>
</reference>
<sequence length="119" mass="12995">MVKGLPAMHEGNINAMNERRDSQRVPVTLDAVLNYQAQVMICTIRDISLNGAFIEGTPEGLPYFNAPVELGLTLTSAGETKQHRIPAKIRRITDNGVGLTFGDVGMDAYFSLVNLVYNA</sequence>
<dbReference type="KEGG" id="slim:SCL_0324"/>
<accession>A0A1B4XCZ3</accession>
<feature type="domain" description="PilZ" evidence="1">
    <location>
        <begin position="18"/>
        <end position="117"/>
    </location>
</feature>
<name>A0A1B4XCZ3_9GAMM</name>
<organism evidence="2 3">
    <name type="scientific">Sulfuricaulis limicola</name>
    <dbReference type="NCBI Taxonomy" id="1620215"/>
    <lineage>
        <taxon>Bacteria</taxon>
        <taxon>Pseudomonadati</taxon>
        <taxon>Pseudomonadota</taxon>
        <taxon>Gammaproteobacteria</taxon>
        <taxon>Acidiferrobacterales</taxon>
        <taxon>Acidiferrobacteraceae</taxon>
        <taxon>Sulfuricaulis</taxon>
    </lineage>
</organism>
<keyword evidence="3" id="KW-1185">Reference proteome</keyword>
<dbReference type="SUPFAM" id="SSF141371">
    <property type="entry name" value="PilZ domain-like"/>
    <property type="match status" value="1"/>
</dbReference>
<evidence type="ECO:0000259" key="1">
    <source>
        <dbReference type="Pfam" id="PF07238"/>
    </source>
</evidence>
<dbReference type="Gene3D" id="2.40.10.220">
    <property type="entry name" value="predicted glycosyltransferase like domains"/>
    <property type="match status" value="1"/>
</dbReference>
<dbReference type="GO" id="GO:0035438">
    <property type="term" value="F:cyclic-di-GMP binding"/>
    <property type="evidence" value="ECO:0007669"/>
    <property type="project" value="InterPro"/>
</dbReference>
<dbReference type="EMBL" id="AP014879">
    <property type="protein sequence ID" value="BAV32646.1"/>
    <property type="molecule type" value="Genomic_DNA"/>
</dbReference>
<dbReference type="AlphaFoldDB" id="A0A1B4XCZ3"/>
<dbReference type="InParanoid" id="A0A1B4XCZ3"/>
<dbReference type="InterPro" id="IPR009875">
    <property type="entry name" value="PilZ_domain"/>
</dbReference>
<evidence type="ECO:0000313" key="2">
    <source>
        <dbReference type="EMBL" id="BAV32646.1"/>
    </source>
</evidence>
<gene>
    <name evidence="2" type="ORF">SCL_0324</name>
</gene>